<accession>A0AC34G0N8</accession>
<sequence>MYASMYEIKSRMTISQNTTILQQTSSSATSSSNNLTTSQYDNTFDNNMPSTSTSTLTSTTTITTTNLHQNNNNNNGNVTEKVGDLRIRFWYSVEHILALNHYQPLFDILMSSLDSKPYDISFTSILQHLPVDLGHLARPLMKIFLKHDLFNDFFRLVCIQYVSSSNETSTLFRNQSMASKLMHEMMKFCGSEYLISTLKPVIDLVYAEKKRCEIDPTKLMQGENLEENTRNFAVYAELAFVRVCESSSNCPHLLKNVLNVLRDVVNEKYSNKPDISRLAVSSFIIMRFFAAAILNPTQYGLKRKAPEPDVSRTLVLISKILQRLANCVVTQQPLITKEPWLSSVLERFFDDGHRHEMVEFFDSISIKNYHSIKSISSQNRKPEVLKSGLMVEKRGGNGRRRSIKDVFSQKRRFVTLTQKELSWQKEKKDSQNDVEQKGVIPLSEITSITQVDSQKSSFRVATPHQEIHFQAVNNIDMTDWMILLITHQRRHLFFHNRSCGKVKSHHHIDMEKELETLHSLLFENIETIIKWKESVESFNLESDVKPGDKFPNIIFLKT</sequence>
<reference evidence="2" key="1">
    <citation type="submission" date="2022-11" db="UniProtKB">
        <authorList>
            <consortium name="WormBaseParasite"/>
        </authorList>
    </citation>
    <scope>IDENTIFICATION</scope>
</reference>
<dbReference type="Proteomes" id="UP000887579">
    <property type="component" value="Unplaced"/>
</dbReference>
<proteinExistence type="predicted"/>
<name>A0AC34G0N8_9BILA</name>
<organism evidence="1 2">
    <name type="scientific">Panagrolaimus sp. ES5</name>
    <dbReference type="NCBI Taxonomy" id="591445"/>
    <lineage>
        <taxon>Eukaryota</taxon>
        <taxon>Metazoa</taxon>
        <taxon>Ecdysozoa</taxon>
        <taxon>Nematoda</taxon>
        <taxon>Chromadorea</taxon>
        <taxon>Rhabditida</taxon>
        <taxon>Tylenchina</taxon>
        <taxon>Panagrolaimomorpha</taxon>
        <taxon>Panagrolaimoidea</taxon>
        <taxon>Panagrolaimidae</taxon>
        <taxon>Panagrolaimus</taxon>
    </lineage>
</organism>
<evidence type="ECO:0000313" key="1">
    <source>
        <dbReference type="Proteomes" id="UP000887579"/>
    </source>
</evidence>
<evidence type="ECO:0000313" key="2">
    <source>
        <dbReference type="WBParaSite" id="ES5_v2.g22685.t1"/>
    </source>
</evidence>
<protein>
    <submittedName>
        <fullName evidence="2">Uncharacterized protein</fullName>
    </submittedName>
</protein>
<dbReference type="WBParaSite" id="ES5_v2.g22685.t1">
    <property type="protein sequence ID" value="ES5_v2.g22685.t1"/>
    <property type="gene ID" value="ES5_v2.g22685"/>
</dbReference>